<feature type="non-terminal residue" evidence="6">
    <location>
        <position position="1"/>
    </location>
</feature>
<feature type="region of interest" description="Disordered" evidence="4">
    <location>
        <begin position="33"/>
        <end position="52"/>
    </location>
</feature>
<feature type="compositionally biased region" description="Basic and acidic residues" evidence="4">
    <location>
        <begin position="578"/>
        <end position="596"/>
    </location>
</feature>
<keyword evidence="7" id="KW-1185">Reference proteome</keyword>
<dbReference type="InterPro" id="IPR007042">
    <property type="entry name" value="SERRATE/Ars2_C"/>
</dbReference>
<comment type="subcellular location">
    <subcellularLocation>
        <location evidence="1">Nucleus</location>
    </subcellularLocation>
</comment>
<feature type="region of interest" description="Disordered" evidence="4">
    <location>
        <begin position="479"/>
        <end position="498"/>
    </location>
</feature>
<dbReference type="InterPro" id="IPR013087">
    <property type="entry name" value="Znf_C2H2_type"/>
</dbReference>
<dbReference type="InterPro" id="IPR039727">
    <property type="entry name" value="SE/Ars2"/>
</dbReference>
<dbReference type="GO" id="GO:0016604">
    <property type="term" value="C:nuclear body"/>
    <property type="evidence" value="ECO:0007669"/>
    <property type="project" value="TreeGrafter"/>
</dbReference>
<dbReference type="PROSITE" id="PS00028">
    <property type="entry name" value="ZINC_FINGER_C2H2_1"/>
    <property type="match status" value="1"/>
</dbReference>
<keyword evidence="3" id="KW-0539">Nucleus</keyword>
<organism evidence="6 7">
    <name type="scientific">Ascobolus immersus RN42</name>
    <dbReference type="NCBI Taxonomy" id="1160509"/>
    <lineage>
        <taxon>Eukaryota</taxon>
        <taxon>Fungi</taxon>
        <taxon>Dikarya</taxon>
        <taxon>Ascomycota</taxon>
        <taxon>Pezizomycotina</taxon>
        <taxon>Pezizomycetes</taxon>
        <taxon>Pezizales</taxon>
        <taxon>Ascobolaceae</taxon>
        <taxon>Ascobolus</taxon>
    </lineage>
</organism>
<evidence type="ECO:0000313" key="6">
    <source>
        <dbReference type="EMBL" id="RPA82808.1"/>
    </source>
</evidence>
<dbReference type="Pfam" id="PF13821">
    <property type="entry name" value="DUF4187"/>
    <property type="match status" value="1"/>
</dbReference>
<feature type="compositionally biased region" description="Pro residues" evidence="4">
    <location>
        <begin position="597"/>
        <end position="608"/>
    </location>
</feature>
<feature type="region of interest" description="Disordered" evidence="4">
    <location>
        <begin position="303"/>
        <end position="327"/>
    </location>
</feature>
<dbReference type="AlphaFoldDB" id="A0A3N4IDN2"/>
<protein>
    <recommendedName>
        <fullName evidence="5">C2H2-type domain-containing protein</fullName>
    </recommendedName>
</protein>
<accession>A0A3N4IDN2</accession>
<evidence type="ECO:0000256" key="1">
    <source>
        <dbReference type="ARBA" id="ARBA00004123"/>
    </source>
</evidence>
<evidence type="ECO:0000313" key="7">
    <source>
        <dbReference type="Proteomes" id="UP000275078"/>
    </source>
</evidence>
<dbReference type="Proteomes" id="UP000275078">
    <property type="component" value="Unassembled WGS sequence"/>
</dbReference>
<dbReference type="STRING" id="1160509.A0A3N4IDN2"/>
<dbReference type="Pfam" id="PF12066">
    <property type="entry name" value="SERRATE_Ars2_N"/>
    <property type="match status" value="1"/>
</dbReference>
<dbReference type="SMART" id="SM01173">
    <property type="entry name" value="DUF4187"/>
    <property type="match status" value="1"/>
</dbReference>
<dbReference type="InterPro" id="IPR021933">
    <property type="entry name" value="SERRATE/Ars2_N"/>
</dbReference>
<feature type="region of interest" description="Disordered" evidence="4">
    <location>
        <begin position="526"/>
        <end position="636"/>
    </location>
</feature>
<evidence type="ECO:0000256" key="4">
    <source>
        <dbReference type="SAM" id="MobiDB-lite"/>
    </source>
</evidence>
<evidence type="ECO:0000256" key="3">
    <source>
        <dbReference type="ARBA" id="ARBA00023242"/>
    </source>
</evidence>
<dbReference type="EMBL" id="ML119669">
    <property type="protein sequence ID" value="RPA82808.1"/>
    <property type="molecule type" value="Genomic_DNA"/>
</dbReference>
<feature type="compositionally biased region" description="Acidic residues" evidence="4">
    <location>
        <begin position="308"/>
        <end position="326"/>
    </location>
</feature>
<dbReference type="OrthoDB" id="342064at2759"/>
<sequence>PPAALAMVDPLKWEHVVPFTYYSEWVHQQFRQGTLGPLPGDTKKPTTPPTKDEVQARYDHYKEVATAKMKRDFVHAHSGEQWFREKYFPGEREIVRQKIVEYRKPRWEEWKSHLERGAFDNLNTDGKKKEDVQDGDDGEDAVVPAALDAEFRDEAIYKPTLLIKTISPTVSRNQLEEVCLCSAIEGFSFISLSDPNPLKKYHRIGFILLNQDAPIPDQTTIDNLGERKIHDESHGDFTCHIGIHTAPKELKRKILNSSMSQPENLKKQAKYTEKVARKFEEELGEGFGGWDLISERVKMLMDRQKAEEMEEEAEEGEDSEDESDDVDTLKKTIDIGVEYLRRVFSFCLYCVTEADSIHELTRKCPGGHTRRPPPGSDANVDPRSINWIRVWEEKVQLFADPSSADLKKLGGKSVYDTVEEEMQKNCKIEEEGKYRCKVQTCSKLFKGEGFWRKHVEKRHKDWIEKIELEAQLINNYALDPSRVQPPKQPDMPMGQAPRSFPMVAQMPVGQPMFPYFAGPPAAYSGAPHLPPIPPPMDRRDSRGGPGPIRHRDARGGPGPNPGPGGNYRSQPYQNRRPPPRDERGPPPPPRDGDRRPPPPPGRSGPAPPAEAAGRSIRSYMDLDATSKDVKAEELDY</sequence>
<name>A0A3N4IDN2_ASCIM</name>
<gene>
    <name evidence="6" type="ORF">BJ508DRAFT_207943</name>
</gene>
<dbReference type="GO" id="GO:0031047">
    <property type="term" value="P:regulatory ncRNA-mediated gene silencing"/>
    <property type="evidence" value="ECO:0007669"/>
    <property type="project" value="UniProtKB-ARBA"/>
</dbReference>
<proteinExistence type="inferred from homology"/>
<dbReference type="Pfam" id="PF04959">
    <property type="entry name" value="ARS2"/>
    <property type="match status" value="1"/>
</dbReference>
<dbReference type="InterPro" id="IPR025239">
    <property type="entry name" value="DUF4187"/>
</dbReference>
<feature type="compositionally biased region" description="Basic and acidic residues" evidence="4">
    <location>
        <begin position="624"/>
        <end position="636"/>
    </location>
</feature>
<comment type="similarity">
    <text evidence="2">Belongs to the ARS2 family.</text>
</comment>
<evidence type="ECO:0000259" key="5">
    <source>
        <dbReference type="PROSITE" id="PS00028"/>
    </source>
</evidence>
<feature type="domain" description="C2H2-type" evidence="5">
    <location>
        <begin position="436"/>
        <end position="459"/>
    </location>
</feature>
<dbReference type="PANTHER" id="PTHR13165:SF0">
    <property type="entry name" value="SERRATE RNA EFFECTOR MOLECULE HOMOLOG"/>
    <property type="match status" value="1"/>
</dbReference>
<dbReference type="PANTHER" id="PTHR13165">
    <property type="entry name" value="ARSENITE-RESISTANCE PROTEIN 2"/>
    <property type="match status" value="1"/>
</dbReference>
<reference evidence="6 7" key="1">
    <citation type="journal article" date="2018" name="Nat. Ecol. Evol.">
        <title>Pezizomycetes genomes reveal the molecular basis of ectomycorrhizal truffle lifestyle.</title>
        <authorList>
            <person name="Murat C."/>
            <person name="Payen T."/>
            <person name="Noel B."/>
            <person name="Kuo A."/>
            <person name="Morin E."/>
            <person name="Chen J."/>
            <person name="Kohler A."/>
            <person name="Krizsan K."/>
            <person name="Balestrini R."/>
            <person name="Da Silva C."/>
            <person name="Montanini B."/>
            <person name="Hainaut M."/>
            <person name="Levati E."/>
            <person name="Barry K.W."/>
            <person name="Belfiori B."/>
            <person name="Cichocki N."/>
            <person name="Clum A."/>
            <person name="Dockter R.B."/>
            <person name="Fauchery L."/>
            <person name="Guy J."/>
            <person name="Iotti M."/>
            <person name="Le Tacon F."/>
            <person name="Lindquist E.A."/>
            <person name="Lipzen A."/>
            <person name="Malagnac F."/>
            <person name="Mello A."/>
            <person name="Molinier V."/>
            <person name="Miyauchi S."/>
            <person name="Poulain J."/>
            <person name="Riccioni C."/>
            <person name="Rubini A."/>
            <person name="Sitrit Y."/>
            <person name="Splivallo R."/>
            <person name="Traeger S."/>
            <person name="Wang M."/>
            <person name="Zifcakova L."/>
            <person name="Wipf D."/>
            <person name="Zambonelli A."/>
            <person name="Paolocci F."/>
            <person name="Nowrousian M."/>
            <person name="Ottonello S."/>
            <person name="Baldrian P."/>
            <person name="Spatafora J.W."/>
            <person name="Henrissat B."/>
            <person name="Nagy L.G."/>
            <person name="Aury J.M."/>
            <person name="Wincker P."/>
            <person name="Grigoriev I.V."/>
            <person name="Bonfante P."/>
            <person name="Martin F.M."/>
        </authorList>
    </citation>
    <scope>NUCLEOTIDE SEQUENCE [LARGE SCALE GENOMIC DNA]</scope>
    <source>
        <strain evidence="6 7">RN42</strain>
    </source>
</reference>
<dbReference type="GO" id="GO:0016070">
    <property type="term" value="P:RNA metabolic process"/>
    <property type="evidence" value="ECO:0007669"/>
    <property type="project" value="UniProtKB-ARBA"/>
</dbReference>
<evidence type="ECO:0000256" key="2">
    <source>
        <dbReference type="ARBA" id="ARBA00005407"/>
    </source>
</evidence>